<dbReference type="Pfam" id="PF03781">
    <property type="entry name" value="FGE-sulfatase"/>
    <property type="match status" value="1"/>
</dbReference>
<dbReference type="eggNOG" id="COG1262">
    <property type="taxonomic scope" value="Bacteria"/>
</dbReference>
<dbReference type="OrthoDB" id="9768004at2"/>
<dbReference type="CDD" id="cd14014">
    <property type="entry name" value="STKc_PknB_like"/>
    <property type="match status" value="1"/>
</dbReference>
<dbReference type="GO" id="GO:0005524">
    <property type="term" value="F:ATP binding"/>
    <property type="evidence" value="ECO:0007669"/>
    <property type="project" value="InterPro"/>
</dbReference>
<dbReference type="Proteomes" id="UP000010480">
    <property type="component" value="Chromosome"/>
</dbReference>
<dbReference type="GO" id="GO:0004674">
    <property type="term" value="F:protein serine/threonine kinase activity"/>
    <property type="evidence" value="ECO:0007669"/>
    <property type="project" value="UniProtKB-KW"/>
</dbReference>
<feature type="domain" description="Protein kinase" evidence="1">
    <location>
        <begin position="15"/>
        <end position="271"/>
    </location>
</feature>
<keyword evidence="2" id="KW-0723">Serine/threonine-protein kinase</keyword>
<dbReference type="InterPro" id="IPR005532">
    <property type="entry name" value="SUMF_dom"/>
</dbReference>
<organism evidence="2 3">
    <name type="scientific">Cyanobacterium aponinum (strain PCC 10605)</name>
    <dbReference type="NCBI Taxonomy" id="755178"/>
    <lineage>
        <taxon>Bacteria</taxon>
        <taxon>Bacillati</taxon>
        <taxon>Cyanobacteriota</taxon>
        <taxon>Cyanophyceae</taxon>
        <taxon>Oscillatoriophycideae</taxon>
        <taxon>Chroococcales</taxon>
        <taxon>Geminocystaceae</taxon>
        <taxon>Cyanobacterium</taxon>
    </lineage>
</organism>
<dbReference type="KEGG" id="can:Cyan10605_1262"/>
<dbReference type="Gene3D" id="1.10.510.10">
    <property type="entry name" value="Transferase(Phosphotransferase) domain 1"/>
    <property type="match status" value="1"/>
</dbReference>
<dbReference type="AlphaFoldDB" id="K9Z4P9"/>
<evidence type="ECO:0000259" key="1">
    <source>
        <dbReference type="PROSITE" id="PS50011"/>
    </source>
</evidence>
<proteinExistence type="predicted"/>
<dbReference type="SMART" id="SM00220">
    <property type="entry name" value="S_TKc"/>
    <property type="match status" value="1"/>
</dbReference>
<dbReference type="PANTHER" id="PTHR23150:SF19">
    <property type="entry name" value="FORMYLGLYCINE-GENERATING ENZYME"/>
    <property type="match status" value="1"/>
</dbReference>
<dbReference type="InterPro" id="IPR008271">
    <property type="entry name" value="Ser/Thr_kinase_AS"/>
</dbReference>
<dbReference type="PROSITE" id="PS50011">
    <property type="entry name" value="PROTEIN_KINASE_DOM"/>
    <property type="match status" value="1"/>
</dbReference>
<accession>K9Z4P9</accession>
<dbReference type="InterPro" id="IPR000719">
    <property type="entry name" value="Prot_kinase_dom"/>
</dbReference>
<evidence type="ECO:0000313" key="2">
    <source>
        <dbReference type="EMBL" id="AFZ53378.1"/>
    </source>
</evidence>
<dbReference type="EMBL" id="CP003947">
    <property type="protein sequence ID" value="AFZ53378.1"/>
    <property type="molecule type" value="Genomic_DNA"/>
</dbReference>
<dbReference type="InterPro" id="IPR051043">
    <property type="entry name" value="Sulfatase_Mod_Factor_Kinase"/>
</dbReference>
<dbReference type="InterPro" id="IPR042095">
    <property type="entry name" value="SUMF_sf"/>
</dbReference>
<dbReference type="SUPFAM" id="SSF56436">
    <property type="entry name" value="C-type lectin-like"/>
    <property type="match status" value="1"/>
</dbReference>
<dbReference type="SUPFAM" id="SSF56112">
    <property type="entry name" value="Protein kinase-like (PK-like)"/>
    <property type="match status" value="1"/>
</dbReference>
<protein>
    <submittedName>
        <fullName evidence="2">Serine/threonine protein kinase</fullName>
    </submittedName>
</protein>
<name>K9Z4P9_CYAAP</name>
<sequence length="610" mass="69910">MSSWKKGKKLNNGQYIVESILLRGGSSPCYRARDVKRDMLVTLKTTNITKIMEAERGDLAEKLIKQAQQVAQKCQSPCLIKLYPHVFLEDDLAYMVMDYPEGNDLANYIDDNGKLSPEEALKIITKVASAVNILHQNKCLHLDLKPQNIIIEDKTQNPIIVDYGWAVKLFALAARKTPISPNDCFSPPEKIKDSGKLGVYSDIYSLAAILYVLTTAQLPLNANLRSFQDLVPPIQYNNQMSDRFSDAILKGMALDIKQRPQCLKDWLDLFKQAQTQEESSSQEKQKIIEQTEFIAPPPEETVVQRSTQIITPPTITKPKYNYPNIEEFSFETVTLTEEKKLFGFVSKIEKNLTTKKGQYFVEYLGQGVNLEMIFIPSGQFMMGSSSDERHREKDESPQHKVNLNSFYISKYPVTQLQWKTVSYFPKVTRNLKHKPALFRGDALPVERVSWFDVQEFCKRLSKYTGRNYRLPTESEWEYACRGNTNTAFSFGDVITSEVANFDRPNKDNKNKNIKYEKKTTPVDNFYPNPFGLYDVHGNVWEWCEDNYVSSYTQKPKDGTAHLTSMVNQNRVVRGGSWSLSSEYCRSAKRNSYAPDSSYNFIGFRVVCVLD</sequence>
<dbReference type="PANTHER" id="PTHR23150">
    <property type="entry name" value="SULFATASE MODIFYING FACTOR 1, 2"/>
    <property type="match status" value="1"/>
</dbReference>
<dbReference type="InterPro" id="IPR011009">
    <property type="entry name" value="Kinase-like_dom_sf"/>
</dbReference>
<gene>
    <name evidence="2" type="ordered locus">Cyan10605_1262</name>
</gene>
<dbReference type="Gene3D" id="3.90.1580.10">
    <property type="entry name" value="paralog of FGE (formylglycine-generating enzyme)"/>
    <property type="match status" value="1"/>
</dbReference>
<dbReference type="RefSeq" id="WP_015219107.1">
    <property type="nucleotide sequence ID" value="NC_019776.1"/>
</dbReference>
<dbReference type="InterPro" id="IPR016187">
    <property type="entry name" value="CTDL_fold"/>
</dbReference>
<evidence type="ECO:0000313" key="3">
    <source>
        <dbReference type="Proteomes" id="UP000010480"/>
    </source>
</evidence>
<reference evidence="3" key="1">
    <citation type="journal article" date="2013" name="Proc. Natl. Acad. Sci. U.S.A.">
        <title>Improving the coverage of the cyanobacterial phylum using diversity-driven genome sequencing.</title>
        <authorList>
            <person name="Shih P.M."/>
            <person name="Wu D."/>
            <person name="Latifi A."/>
            <person name="Axen S.D."/>
            <person name="Fewer D.P."/>
            <person name="Talla E."/>
            <person name="Calteau A."/>
            <person name="Cai F."/>
            <person name="Tandeau de Marsac N."/>
            <person name="Rippka R."/>
            <person name="Herdman M."/>
            <person name="Sivonen K."/>
            <person name="Coursin T."/>
            <person name="Laurent T."/>
            <person name="Goodwin L."/>
            <person name="Nolan M."/>
            <person name="Davenport K.W."/>
            <person name="Han C.S."/>
            <person name="Rubin E.M."/>
            <person name="Eisen J.A."/>
            <person name="Woyke T."/>
            <person name="Gugger M."/>
            <person name="Kerfeld C.A."/>
        </authorList>
    </citation>
    <scope>NUCLEOTIDE SEQUENCE [LARGE SCALE GENOMIC DNA]</scope>
    <source>
        <strain evidence="3">PCC 10605</strain>
    </source>
</reference>
<dbReference type="Pfam" id="PF00069">
    <property type="entry name" value="Pkinase"/>
    <property type="match status" value="1"/>
</dbReference>
<dbReference type="GO" id="GO:0120147">
    <property type="term" value="F:formylglycine-generating oxidase activity"/>
    <property type="evidence" value="ECO:0007669"/>
    <property type="project" value="TreeGrafter"/>
</dbReference>
<dbReference type="eggNOG" id="COG0515">
    <property type="taxonomic scope" value="Bacteria"/>
</dbReference>
<dbReference type="STRING" id="755178.Cyan10605_1262"/>
<dbReference type="PROSITE" id="PS00108">
    <property type="entry name" value="PROTEIN_KINASE_ST"/>
    <property type="match status" value="1"/>
</dbReference>
<keyword evidence="2" id="KW-0808">Transferase</keyword>
<keyword evidence="2" id="KW-0418">Kinase</keyword>
<dbReference type="HOGENOM" id="CLU_012431_6_1_3"/>
<keyword evidence="3" id="KW-1185">Reference proteome</keyword>